<dbReference type="Proteomes" id="UP000799537">
    <property type="component" value="Unassembled WGS sequence"/>
</dbReference>
<accession>A0A6A6D5P1</accession>
<dbReference type="EMBL" id="ML993579">
    <property type="protein sequence ID" value="KAF2173459.1"/>
    <property type="molecule type" value="Genomic_DNA"/>
</dbReference>
<gene>
    <name evidence="2" type="ORF">M409DRAFT_15741</name>
</gene>
<feature type="compositionally biased region" description="Basic and acidic residues" evidence="1">
    <location>
        <begin position="69"/>
        <end position="79"/>
    </location>
</feature>
<feature type="region of interest" description="Disordered" evidence="1">
    <location>
        <begin position="163"/>
        <end position="185"/>
    </location>
</feature>
<evidence type="ECO:0000256" key="1">
    <source>
        <dbReference type="SAM" id="MobiDB-lite"/>
    </source>
</evidence>
<keyword evidence="3" id="KW-1185">Reference proteome</keyword>
<feature type="region of interest" description="Disordered" evidence="1">
    <location>
        <begin position="1"/>
        <end position="115"/>
    </location>
</feature>
<feature type="compositionally biased region" description="Acidic residues" evidence="1">
    <location>
        <begin position="89"/>
        <end position="115"/>
    </location>
</feature>
<name>A0A6A6D5P1_ZASCE</name>
<dbReference type="GeneID" id="54556594"/>
<evidence type="ECO:0000313" key="3">
    <source>
        <dbReference type="Proteomes" id="UP000799537"/>
    </source>
</evidence>
<protein>
    <submittedName>
        <fullName evidence="2">Uncharacterized protein</fullName>
    </submittedName>
</protein>
<proteinExistence type="predicted"/>
<feature type="compositionally biased region" description="Basic and acidic residues" evidence="1">
    <location>
        <begin position="11"/>
        <end position="55"/>
    </location>
</feature>
<dbReference type="RefSeq" id="XP_033674348.1">
    <property type="nucleotide sequence ID" value="XM_033803322.1"/>
</dbReference>
<evidence type="ECO:0000313" key="2">
    <source>
        <dbReference type="EMBL" id="KAF2173459.1"/>
    </source>
</evidence>
<reference evidence="2" key="1">
    <citation type="journal article" date="2020" name="Stud. Mycol.">
        <title>101 Dothideomycetes genomes: a test case for predicting lifestyles and emergence of pathogens.</title>
        <authorList>
            <person name="Haridas S."/>
            <person name="Albert R."/>
            <person name="Binder M."/>
            <person name="Bloem J."/>
            <person name="Labutti K."/>
            <person name="Salamov A."/>
            <person name="Andreopoulos B."/>
            <person name="Baker S."/>
            <person name="Barry K."/>
            <person name="Bills G."/>
            <person name="Bluhm B."/>
            <person name="Cannon C."/>
            <person name="Castanera R."/>
            <person name="Culley D."/>
            <person name="Daum C."/>
            <person name="Ezra D."/>
            <person name="Gonzalez J."/>
            <person name="Henrissat B."/>
            <person name="Kuo A."/>
            <person name="Liang C."/>
            <person name="Lipzen A."/>
            <person name="Lutzoni F."/>
            <person name="Magnuson J."/>
            <person name="Mondo S."/>
            <person name="Nolan M."/>
            <person name="Ohm R."/>
            <person name="Pangilinan J."/>
            <person name="Park H.-J."/>
            <person name="Ramirez L."/>
            <person name="Alfaro M."/>
            <person name="Sun H."/>
            <person name="Tritt A."/>
            <person name="Yoshinaga Y."/>
            <person name="Zwiers L.-H."/>
            <person name="Turgeon B."/>
            <person name="Goodwin S."/>
            <person name="Spatafora J."/>
            <person name="Crous P."/>
            <person name="Grigoriev I."/>
        </authorList>
    </citation>
    <scope>NUCLEOTIDE SEQUENCE</scope>
    <source>
        <strain evidence="2">ATCC 36951</strain>
    </source>
</reference>
<sequence>MVSLKSFWARAKKEQREEERRAKQAERDARLAQEKQEHVDDQARLSRLHELRTSVEDEQEAELSGTPDTECHQAVHDTFGETQDMFSSGDEDSAGDDSEEYEEWNGFSDDEDEEPNEAGIDYVAADFNDDDEHGYENVWHGDIDQEIDRLASTMMPADAKIPSANPLDIPHESEKTAAASNDTRRGRRASWAPRLLSALLVTSVPILVVAELEHVGEVRLDEDVALALLDEESPHVPFVLSAHLLAMVVVANRDHQRMVDN</sequence>
<organism evidence="2 3">
    <name type="scientific">Zasmidium cellare ATCC 36951</name>
    <dbReference type="NCBI Taxonomy" id="1080233"/>
    <lineage>
        <taxon>Eukaryota</taxon>
        <taxon>Fungi</taxon>
        <taxon>Dikarya</taxon>
        <taxon>Ascomycota</taxon>
        <taxon>Pezizomycotina</taxon>
        <taxon>Dothideomycetes</taxon>
        <taxon>Dothideomycetidae</taxon>
        <taxon>Mycosphaerellales</taxon>
        <taxon>Mycosphaerellaceae</taxon>
        <taxon>Zasmidium</taxon>
    </lineage>
</organism>
<dbReference type="AlphaFoldDB" id="A0A6A6D5P1"/>